<dbReference type="STRING" id="1799789.AX660_12300"/>
<dbReference type="PANTHER" id="PTHR43792:SF1">
    <property type="entry name" value="N-ACETYLTRANSFERASE DOMAIN-CONTAINING PROTEIN"/>
    <property type="match status" value="1"/>
</dbReference>
<name>A0A136A145_9ALTE</name>
<dbReference type="Gene3D" id="3.40.630.30">
    <property type="match status" value="1"/>
</dbReference>
<dbReference type="GO" id="GO:0016747">
    <property type="term" value="F:acyltransferase activity, transferring groups other than amino-acyl groups"/>
    <property type="evidence" value="ECO:0007669"/>
    <property type="project" value="InterPro"/>
</dbReference>
<dbReference type="SUPFAM" id="SSF55729">
    <property type="entry name" value="Acyl-CoA N-acyltransferases (Nat)"/>
    <property type="match status" value="1"/>
</dbReference>
<keyword evidence="3" id="KW-1185">Reference proteome</keyword>
<dbReference type="RefSeq" id="WP_068375871.1">
    <property type="nucleotide sequence ID" value="NZ_LSNE01000005.1"/>
</dbReference>
<evidence type="ECO:0000259" key="1">
    <source>
        <dbReference type="Pfam" id="PF13302"/>
    </source>
</evidence>
<feature type="domain" description="N-acetyltransferase" evidence="1">
    <location>
        <begin position="8"/>
        <end position="155"/>
    </location>
</feature>
<dbReference type="InterPro" id="IPR016181">
    <property type="entry name" value="Acyl_CoA_acyltransferase"/>
</dbReference>
<dbReference type="Pfam" id="PF13302">
    <property type="entry name" value="Acetyltransf_3"/>
    <property type="match status" value="1"/>
</dbReference>
<gene>
    <name evidence="2" type="ORF">AX660_12300</name>
</gene>
<evidence type="ECO:0000313" key="2">
    <source>
        <dbReference type="EMBL" id="KXI28955.1"/>
    </source>
</evidence>
<reference evidence="3" key="1">
    <citation type="submission" date="2016-02" db="EMBL/GenBank/DDBJ databases">
        <authorList>
            <person name="Schultz-Johansen M."/>
            <person name="Glaring M.A."/>
            <person name="Bech P.K."/>
            <person name="Stougaard P."/>
        </authorList>
    </citation>
    <scope>NUCLEOTIDE SEQUENCE [LARGE SCALE GENOMIC DNA]</scope>
    <source>
        <strain evidence="3">S66</strain>
    </source>
</reference>
<dbReference type="Proteomes" id="UP000070299">
    <property type="component" value="Unassembled WGS sequence"/>
</dbReference>
<accession>A0A136A145</accession>
<organism evidence="2 3">
    <name type="scientific">Paraglaciecola hydrolytica</name>
    <dbReference type="NCBI Taxonomy" id="1799789"/>
    <lineage>
        <taxon>Bacteria</taxon>
        <taxon>Pseudomonadati</taxon>
        <taxon>Pseudomonadota</taxon>
        <taxon>Gammaproteobacteria</taxon>
        <taxon>Alteromonadales</taxon>
        <taxon>Alteromonadaceae</taxon>
        <taxon>Paraglaciecola</taxon>
    </lineage>
</organism>
<evidence type="ECO:0000313" key="3">
    <source>
        <dbReference type="Proteomes" id="UP000070299"/>
    </source>
</evidence>
<dbReference type="EMBL" id="LSNE01000005">
    <property type="protein sequence ID" value="KXI28955.1"/>
    <property type="molecule type" value="Genomic_DNA"/>
</dbReference>
<protein>
    <recommendedName>
        <fullName evidence="1">N-acetyltransferase domain-containing protein</fullName>
    </recommendedName>
</protein>
<dbReference type="InterPro" id="IPR000182">
    <property type="entry name" value="GNAT_dom"/>
</dbReference>
<comment type="caution">
    <text evidence="2">The sequence shown here is derived from an EMBL/GenBank/DDBJ whole genome shotgun (WGS) entry which is preliminary data.</text>
</comment>
<sequence>MIINPSERLSYRLMTLADGPRLLDVDSDPLVMKYITKGVPSTVQDIENCMLPRMAKYLNPEKGWGLWEVCDTATKLYLGWVLVRPMHFFSENPEFDNWELGWRFKQATWGRGYATEAAKHIMHVLADNHQVKSFSAIAVKENVASIQVMKKLGMVFEKSALHVDPLFSEQVEYYRMDFA</sequence>
<dbReference type="PANTHER" id="PTHR43792">
    <property type="entry name" value="GNAT FAMILY, PUTATIVE (AFU_ORTHOLOGUE AFUA_3G00765)-RELATED-RELATED"/>
    <property type="match status" value="1"/>
</dbReference>
<dbReference type="InterPro" id="IPR051531">
    <property type="entry name" value="N-acetyltransferase"/>
</dbReference>
<proteinExistence type="predicted"/>
<dbReference type="AlphaFoldDB" id="A0A136A145"/>
<dbReference type="OrthoDB" id="9801656at2"/>